<feature type="compositionally biased region" description="Basic residues" evidence="1">
    <location>
        <begin position="54"/>
        <end position="70"/>
    </location>
</feature>
<evidence type="ECO:0000256" key="1">
    <source>
        <dbReference type="SAM" id="MobiDB-lite"/>
    </source>
</evidence>
<feature type="region of interest" description="Disordered" evidence="1">
    <location>
        <begin position="134"/>
        <end position="172"/>
    </location>
</feature>
<gene>
    <name evidence="2" type="ORF">BDY21DRAFT_82205</name>
</gene>
<feature type="region of interest" description="Disordered" evidence="1">
    <location>
        <begin position="1"/>
        <end position="70"/>
    </location>
</feature>
<name>A0A6A6PBB7_9PEZI</name>
<keyword evidence="3" id="KW-1185">Reference proteome</keyword>
<sequence>MAGARIREAPGGPGGLGRGGLGRGGRGRRGSERGGALAGEETQRLHLGVEGKRRGARRFGRTGGRRTRRGRRLWACGRARTTSCGGCRHKEVGRVDAAQNVLLSGAFCRRLPSLGRLARFGWFRGFPVLGPRVVPEPSQNPRRGGGVGVGRDRPAKRLAGESGSGERKRQGSRVRPFWGAFALPQVALSGSPSIPCAERRIQSCQIRHWPGPLIVCLSSAARFQSVAPTCCVPYLIFPPPSSPSPRLPVRRHPGCTPEGRSGALLRAPGISHEAAKGSMRMDLR</sequence>
<feature type="compositionally biased region" description="Basic and acidic residues" evidence="1">
    <location>
        <begin position="41"/>
        <end position="53"/>
    </location>
</feature>
<feature type="compositionally biased region" description="Basic and acidic residues" evidence="1">
    <location>
        <begin position="150"/>
        <end position="169"/>
    </location>
</feature>
<dbReference type="Proteomes" id="UP000799766">
    <property type="component" value="Unassembled WGS sequence"/>
</dbReference>
<evidence type="ECO:0000313" key="2">
    <source>
        <dbReference type="EMBL" id="KAF2461264.1"/>
    </source>
</evidence>
<proteinExistence type="predicted"/>
<accession>A0A6A6PBB7</accession>
<reference evidence="2" key="1">
    <citation type="journal article" date="2020" name="Stud. Mycol.">
        <title>101 Dothideomycetes genomes: a test case for predicting lifestyles and emergence of pathogens.</title>
        <authorList>
            <person name="Haridas S."/>
            <person name="Albert R."/>
            <person name="Binder M."/>
            <person name="Bloem J."/>
            <person name="Labutti K."/>
            <person name="Salamov A."/>
            <person name="Andreopoulos B."/>
            <person name="Baker S."/>
            <person name="Barry K."/>
            <person name="Bills G."/>
            <person name="Bluhm B."/>
            <person name="Cannon C."/>
            <person name="Castanera R."/>
            <person name="Culley D."/>
            <person name="Daum C."/>
            <person name="Ezra D."/>
            <person name="Gonzalez J."/>
            <person name="Henrissat B."/>
            <person name="Kuo A."/>
            <person name="Liang C."/>
            <person name="Lipzen A."/>
            <person name="Lutzoni F."/>
            <person name="Magnuson J."/>
            <person name="Mondo S."/>
            <person name="Nolan M."/>
            <person name="Ohm R."/>
            <person name="Pangilinan J."/>
            <person name="Park H.-J."/>
            <person name="Ramirez L."/>
            <person name="Alfaro M."/>
            <person name="Sun H."/>
            <person name="Tritt A."/>
            <person name="Yoshinaga Y."/>
            <person name="Zwiers L.-H."/>
            <person name="Turgeon B."/>
            <person name="Goodwin S."/>
            <person name="Spatafora J."/>
            <person name="Crous P."/>
            <person name="Grigoriev I."/>
        </authorList>
    </citation>
    <scope>NUCLEOTIDE SEQUENCE</scope>
    <source>
        <strain evidence="2">ATCC 16933</strain>
    </source>
</reference>
<evidence type="ECO:0000313" key="3">
    <source>
        <dbReference type="Proteomes" id="UP000799766"/>
    </source>
</evidence>
<dbReference type="EMBL" id="MU001671">
    <property type="protein sequence ID" value="KAF2461264.1"/>
    <property type="molecule type" value="Genomic_DNA"/>
</dbReference>
<protein>
    <submittedName>
        <fullName evidence="2">Uncharacterized protein</fullName>
    </submittedName>
</protein>
<dbReference type="AlphaFoldDB" id="A0A6A6PBB7"/>
<feature type="compositionally biased region" description="Gly residues" evidence="1">
    <location>
        <begin position="11"/>
        <end position="24"/>
    </location>
</feature>
<organism evidence="2 3">
    <name type="scientific">Lineolata rhizophorae</name>
    <dbReference type="NCBI Taxonomy" id="578093"/>
    <lineage>
        <taxon>Eukaryota</taxon>
        <taxon>Fungi</taxon>
        <taxon>Dikarya</taxon>
        <taxon>Ascomycota</taxon>
        <taxon>Pezizomycotina</taxon>
        <taxon>Dothideomycetes</taxon>
        <taxon>Dothideomycetes incertae sedis</taxon>
        <taxon>Lineolatales</taxon>
        <taxon>Lineolataceae</taxon>
        <taxon>Lineolata</taxon>
    </lineage>
</organism>